<comment type="subunit">
    <text evidence="11">Component of the lipopolysaccharide transport and assembly complex. The LptBFG transporter is composed of two ATP-binding proteins (LptB) and two transmembrane proteins (LptF and LptG).</text>
</comment>
<evidence type="ECO:0000256" key="2">
    <source>
        <dbReference type="ARBA" id="ARBA00004429"/>
    </source>
</evidence>
<evidence type="ECO:0000256" key="9">
    <source>
        <dbReference type="ARBA" id="ARBA00022989"/>
    </source>
</evidence>
<dbReference type="PANTHER" id="PTHR33529">
    <property type="entry name" value="SLR0882 PROTEIN-RELATED"/>
    <property type="match status" value="1"/>
</dbReference>
<evidence type="ECO:0000313" key="13">
    <source>
        <dbReference type="EMBL" id="MEX0468921.1"/>
    </source>
</evidence>
<keyword evidence="8 12" id="KW-0812">Transmembrane</keyword>
<feature type="transmembrane region" description="Helical" evidence="12">
    <location>
        <begin position="333"/>
        <end position="353"/>
    </location>
</feature>
<evidence type="ECO:0000256" key="4">
    <source>
        <dbReference type="ARBA" id="ARBA00014213"/>
    </source>
</evidence>
<dbReference type="EMBL" id="JBAKFM010000002">
    <property type="protein sequence ID" value="MEX0468921.1"/>
    <property type="molecule type" value="Genomic_DNA"/>
</dbReference>
<evidence type="ECO:0000313" key="14">
    <source>
        <dbReference type="Proteomes" id="UP001556709"/>
    </source>
</evidence>
<feature type="transmembrane region" description="Helical" evidence="12">
    <location>
        <begin position="101"/>
        <end position="123"/>
    </location>
</feature>
<feature type="transmembrane region" description="Helical" evidence="12">
    <location>
        <begin position="15"/>
        <end position="39"/>
    </location>
</feature>
<sequence length="365" mass="38795">MGLNRLTRYLLRELLLAWAAVTLVLVVVLLTNRLIQFMADAASGEIPPSVIFTLLGLKAAANIGVVLPGSFFLAVVLALGRLYRDSEVTAMAGCGIGPNRIYRGIFALAVPLALGVAVLTLSLGPAAERQADRVLANAEQQARFGGVQPGRFLNFGDQTTVYVGQLGADGGMQGLFAERRVDGQWQIWVAEGGRRVANALGPGEFLVLDNGWRYDGNPGEAAWRVMEYAEHGIRVAMPAPVEPGVGMDSRGATALIEQADAAAWAELQRRLSPAVMLLVLALAGLPLAQSAPRSGRFGRVVIAVLVFMIYFNLIYTAADWLESGRVGLLGGPVWVHGLALLITVAAVVVRLGVSPLRRWQPGAAG</sequence>
<comment type="caution">
    <text evidence="13">The sequence shown here is derived from an EMBL/GenBank/DDBJ whole genome shotgun (WGS) entry which is preliminary data.</text>
</comment>
<feature type="transmembrane region" description="Helical" evidence="12">
    <location>
        <begin position="271"/>
        <end position="288"/>
    </location>
</feature>
<comment type="subcellular location">
    <subcellularLocation>
        <location evidence="2">Cell inner membrane</location>
        <topology evidence="2">Multi-pass membrane protein</topology>
    </subcellularLocation>
</comment>
<keyword evidence="5" id="KW-0813">Transport</keyword>
<keyword evidence="6" id="KW-1003">Cell membrane</keyword>
<evidence type="ECO:0000256" key="1">
    <source>
        <dbReference type="ARBA" id="ARBA00002265"/>
    </source>
</evidence>
<dbReference type="Proteomes" id="UP001556709">
    <property type="component" value="Unassembled WGS sequence"/>
</dbReference>
<keyword evidence="10 12" id="KW-0472">Membrane</keyword>
<comment type="function">
    <text evidence="1">Part of the ABC transporter complex LptBFG involved in the translocation of lipopolysaccharide (LPS) from the inner membrane to the outer membrane.</text>
</comment>
<evidence type="ECO:0000256" key="11">
    <source>
        <dbReference type="ARBA" id="ARBA00026081"/>
    </source>
</evidence>
<keyword evidence="7" id="KW-0997">Cell inner membrane</keyword>
<feature type="transmembrane region" description="Helical" evidence="12">
    <location>
        <begin position="59"/>
        <end position="80"/>
    </location>
</feature>
<dbReference type="InterPro" id="IPR030922">
    <property type="entry name" value="LptF"/>
</dbReference>
<evidence type="ECO:0000256" key="10">
    <source>
        <dbReference type="ARBA" id="ARBA00023136"/>
    </source>
</evidence>
<evidence type="ECO:0000256" key="12">
    <source>
        <dbReference type="SAM" id="Phobius"/>
    </source>
</evidence>
<proteinExistence type="inferred from homology"/>
<accession>A0ABV3TCF6</accession>
<keyword evidence="9 12" id="KW-1133">Transmembrane helix</keyword>
<dbReference type="RefSeq" id="WP_367958861.1">
    <property type="nucleotide sequence ID" value="NZ_JBAKFK010000002.1"/>
</dbReference>
<evidence type="ECO:0000256" key="6">
    <source>
        <dbReference type="ARBA" id="ARBA00022475"/>
    </source>
</evidence>
<dbReference type="NCBIfam" id="TIGR04407">
    <property type="entry name" value="LptF_YjgP"/>
    <property type="match status" value="1"/>
</dbReference>
<evidence type="ECO:0000256" key="8">
    <source>
        <dbReference type="ARBA" id="ARBA00022692"/>
    </source>
</evidence>
<gene>
    <name evidence="13" type="primary">lptF</name>
    <name evidence="13" type="ORF">V6X73_04140</name>
</gene>
<feature type="transmembrane region" description="Helical" evidence="12">
    <location>
        <begin position="300"/>
        <end position="321"/>
    </location>
</feature>
<evidence type="ECO:0000256" key="7">
    <source>
        <dbReference type="ARBA" id="ARBA00022519"/>
    </source>
</evidence>
<comment type="similarity">
    <text evidence="3">Belongs to the LptF/LptG family.</text>
</comment>
<organism evidence="13 14">
    <name type="scientific">Spiribacter pallidus</name>
    <dbReference type="NCBI Taxonomy" id="1987936"/>
    <lineage>
        <taxon>Bacteria</taxon>
        <taxon>Pseudomonadati</taxon>
        <taxon>Pseudomonadota</taxon>
        <taxon>Gammaproteobacteria</taxon>
        <taxon>Chromatiales</taxon>
        <taxon>Ectothiorhodospiraceae</taxon>
        <taxon>Spiribacter</taxon>
    </lineage>
</organism>
<evidence type="ECO:0000256" key="5">
    <source>
        <dbReference type="ARBA" id="ARBA00022448"/>
    </source>
</evidence>
<dbReference type="Pfam" id="PF03739">
    <property type="entry name" value="LptF_LptG"/>
    <property type="match status" value="1"/>
</dbReference>
<reference evidence="13 14" key="1">
    <citation type="submission" date="2024-02" db="EMBL/GenBank/DDBJ databases">
        <title>New especies of Spiribacter isolated from saline water.</title>
        <authorList>
            <person name="Leon M.J."/>
            <person name="De La Haba R."/>
            <person name="Sanchez-Porro C."/>
            <person name="Ventosa A."/>
        </authorList>
    </citation>
    <scope>NUCLEOTIDE SEQUENCE [LARGE SCALE GENOMIC DNA]</scope>
    <source>
        <strain evidence="14">ag22IC6-390</strain>
    </source>
</reference>
<protein>
    <recommendedName>
        <fullName evidence="4">Lipopolysaccharide export system permease protein LptF</fullName>
    </recommendedName>
</protein>
<evidence type="ECO:0000256" key="3">
    <source>
        <dbReference type="ARBA" id="ARBA00007725"/>
    </source>
</evidence>
<name>A0ABV3TCF6_9GAMM</name>
<dbReference type="InterPro" id="IPR005495">
    <property type="entry name" value="LptG/LptF_permease"/>
</dbReference>
<keyword evidence="14" id="KW-1185">Reference proteome</keyword>
<dbReference type="PANTHER" id="PTHR33529:SF7">
    <property type="entry name" value="LIPOPOLYSACCHARIDE EXPORT SYSTEM PERMEASE PROTEIN LPTF"/>
    <property type="match status" value="1"/>
</dbReference>